<organism evidence="2 3">
    <name type="scientific">Nostoc paludosum FACHB-159</name>
    <dbReference type="NCBI Taxonomy" id="2692908"/>
    <lineage>
        <taxon>Bacteria</taxon>
        <taxon>Bacillati</taxon>
        <taxon>Cyanobacteriota</taxon>
        <taxon>Cyanophyceae</taxon>
        <taxon>Nostocales</taxon>
        <taxon>Nostocaceae</taxon>
        <taxon>Nostoc</taxon>
    </lineage>
</organism>
<evidence type="ECO:0000313" key="2">
    <source>
        <dbReference type="EMBL" id="MBD2739055.1"/>
    </source>
</evidence>
<sequence length="69" mass="8299">MSKPDFLSMSRTQLRKYILEHSEDEQAFQIYLDRFQSDSNEIFPAPQTIDDLKNFPELQRQHQQKPNQT</sequence>
<dbReference type="InterPro" id="IPR054053">
    <property type="entry name" value="DUF6887"/>
</dbReference>
<feature type="region of interest" description="Disordered" evidence="1">
    <location>
        <begin position="45"/>
        <end position="69"/>
    </location>
</feature>
<name>A0ABR8KHN0_9NOSO</name>
<gene>
    <name evidence="2" type="ORF">H6H03_35200</name>
</gene>
<keyword evidence="3" id="KW-1185">Reference proteome</keyword>
<dbReference type="EMBL" id="JACJTU010000067">
    <property type="protein sequence ID" value="MBD2739055.1"/>
    <property type="molecule type" value="Genomic_DNA"/>
</dbReference>
<accession>A0ABR8KHN0</accession>
<proteinExistence type="predicted"/>
<dbReference type="Proteomes" id="UP000637383">
    <property type="component" value="Unassembled WGS sequence"/>
</dbReference>
<dbReference type="RefSeq" id="WP_190959565.1">
    <property type="nucleotide sequence ID" value="NZ_JACJTU010000067.1"/>
</dbReference>
<comment type="caution">
    <text evidence="2">The sequence shown here is derived from an EMBL/GenBank/DDBJ whole genome shotgun (WGS) entry which is preliminary data.</text>
</comment>
<evidence type="ECO:0000256" key="1">
    <source>
        <dbReference type="SAM" id="MobiDB-lite"/>
    </source>
</evidence>
<protein>
    <submittedName>
        <fullName evidence="2">Uncharacterized protein</fullName>
    </submittedName>
</protein>
<dbReference type="Pfam" id="PF21826">
    <property type="entry name" value="DUF6887"/>
    <property type="match status" value="1"/>
</dbReference>
<evidence type="ECO:0000313" key="3">
    <source>
        <dbReference type="Proteomes" id="UP000637383"/>
    </source>
</evidence>
<reference evidence="2 3" key="1">
    <citation type="journal article" date="2020" name="ISME J.">
        <title>Comparative genomics reveals insights into cyanobacterial evolution and habitat adaptation.</title>
        <authorList>
            <person name="Chen M.Y."/>
            <person name="Teng W.K."/>
            <person name="Zhao L."/>
            <person name="Hu C.X."/>
            <person name="Zhou Y.K."/>
            <person name="Han B.P."/>
            <person name="Song L.R."/>
            <person name="Shu W.S."/>
        </authorList>
    </citation>
    <scope>NUCLEOTIDE SEQUENCE [LARGE SCALE GENOMIC DNA]</scope>
    <source>
        <strain evidence="2 3">FACHB-159</strain>
    </source>
</reference>